<accession>A0A1T5CWR5</accession>
<evidence type="ECO:0000259" key="3">
    <source>
        <dbReference type="Pfam" id="PF07883"/>
    </source>
</evidence>
<protein>
    <submittedName>
        <fullName evidence="4">Cupin domain protein</fullName>
    </submittedName>
</protein>
<evidence type="ECO:0000256" key="1">
    <source>
        <dbReference type="SAM" id="SignalP"/>
    </source>
</evidence>
<name>A0A1T5CWR5_9BACT</name>
<dbReference type="InterPro" id="IPR029032">
    <property type="entry name" value="AhpD-like"/>
</dbReference>
<evidence type="ECO:0000259" key="2">
    <source>
        <dbReference type="Pfam" id="PF02627"/>
    </source>
</evidence>
<dbReference type="Pfam" id="PF02627">
    <property type="entry name" value="CMD"/>
    <property type="match status" value="2"/>
</dbReference>
<dbReference type="InterPro" id="IPR011051">
    <property type="entry name" value="RmlC_Cupin_sf"/>
</dbReference>
<dbReference type="SUPFAM" id="SSF69118">
    <property type="entry name" value="AhpD-like"/>
    <property type="match status" value="1"/>
</dbReference>
<proteinExistence type="predicted"/>
<dbReference type="GO" id="GO:0051920">
    <property type="term" value="F:peroxiredoxin activity"/>
    <property type="evidence" value="ECO:0007669"/>
    <property type="project" value="InterPro"/>
</dbReference>
<dbReference type="PANTHER" id="PTHR43698">
    <property type="entry name" value="RIBD C-TERMINAL DOMAIN CONTAINING PROTEIN"/>
    <property type="match status" value="1"/>
</dbReference>
<dbReference type="CDD" id="cd12810">
    <property type="entry name" value="Esterase_713_like-3"/>
    <property type="match status" value="1"/>
</dbReference>
<dbReference type="InterPro" id="IPR029058">
    <property type="entry name" value="AB_hydrolase_fold"/>
</dbReference>
<feature type="domain" description="Carboxymuconolactone decarboxylase-like" evidence="2">
    <location>
        <begin position="370"/>
        <end position="431"/>
    </location>
</feature>
<dbReference type="Gene3D" id="2.60.120.10">
    <property type="entry name" value="Jelly Rolls"/>
    <property type="match status" value="1"/>
</dbReference>
<keyword evidence="5" id="KW-1185">Reference proteome</keyword>
<dbReference type="AlphaFoldDB" id="A0A1T5CWR5"/>
<feature type="domain" description="Cupin type-2" evidence="3">
    <location>
        <begin position="636"/>
        <end position="697"/>
    </location>
</feature>
<dbReference type="SUPFAM" id="SSF51182">
    <property type="entry name" value="RmlC-like cupins"/>
    <property type="match status" value="1"/>
</dbReference>
<keyword evidence="1" id="KW-0732">Signal</keyword>
<feature type="chain" id="PRO_5010569999" evidence="1">
    <location>
        <begin position="25"/>
        <end position="724"/>
    </location>
</feature>
<feature type="signal peptide" evidence="1">
    <location>
        <begin position="1"/>
        <end position="24"/>
    </location>
</feature>
<dbReference type="SUPFAM" id="SSF53474">
    <property type="entry name" value="alpha/beta-Hydrolases"/>
    <property type="match status" value="1"/>
</dbReference>
<reference evidence="5" key="1">
    <citation type="submission" date="2017-02" db="EMBL/GenBank/DDBJ databases">
        <authorList>
            <person name="Varghese N."/>
            <person name="Submissions S."/>
        </authorList>
    </citation>
    <scope>NUCLEOTIDE SEQUENCE [LARGE SCALE GENOMIC DNA]</scope>
    <source>
        <strain evidence="5">DSM 24967</strain>
    </source>
</reference>
<gene>
    <name evidence="4" type="ORF">SAMN05660349_02130</name>
</gene>
<dbReference type="Proteomes" id="UP000190852">
    <property type="component" value="Unassembled WGS sequence"/>
</dbReference>
<dbReference type="EMBL" id="FUYQ01000015">
    <property type="protein sequence ID" value="SKB63955.1"/>
    <property type="molecule type" value="Genomic_DNA"/>
</dbReference>
<dbReference type="Gene3D" id="3.40.50.1820">
    <property type="entry name" value="alpha/beta hydrolase"/>
    <property type="match status" value="1"/>
</dbReference>
<dbReference type="InterPro" id="IPR047263">
    <property type="entry name" value="HNL-like_cupin"/>
</dbReference>
<dbReference type="InterPro" id="IPR003779">
    <property type="entry name" value="CMD-like"/>
</dbReference>
<organism evidence="4 5">
    <name type="scientific">Parabacteroides chartae</name>
    <dbReference type="NCBI Taxonomy" id="1037355"/>
    <lineage>
        <taxon>Bacteria</taxon>
        <taxon>Pseudomonadati</taxon>
        <taxon>Bacteroidota</taxon>
        <taxon>Bacteroidia</taxon>
        <taxon>Bacteroidales</taxon>
        <taxon>Tannerellaceae</taxon>
        <taxon>Parabacteroides</taxon>
    </lineage>
</organism>
<dbReference type="InterPro" id="IPR014710">
    <property type="entry name" value="RmlC-like_jellyroll"/>
</dbReference>
<dbReference type="InterPro" id="IPR013096">
    <property type="entry name" value="Cupin_2"/>
</dbReference>
<dbReference type="Pfam" id="PF07883">
    <property type="entry name" value="Cupin_2"/>
    <property type="match status" value="1"/>
</dbReference>
<feature type="domain" description="Carboxymuconolactone decarboxylase-like" evidence="2">
    <location>
        <begin position="499"/>
        <end position="576"/>
    </location>
</feature>
<sequence>MKRTIYKSVVVLLSMISLAPFLSAQSLKKQKPLVIEQQGSFAVGGTVITNPGTFDPYKPTPEGQTFHGDHAYAFYQIPVNANKYPLIMWHGIGQFSKTWETTPDGREGFQNIFLRRGFGVYVIDQPRRGNAGRSTAPATIDPVADEQHWFGVFRVGIWPNYYDNVQFARDSETLNQYFRAMTPSIGPIDLNVTTDAASELLNKTGPAILVTHSHSGGMGWITAIKNKNVKAIVSYEPGSGFVFPEGEVPQPVESSSGALQATSVPLDDFKLLTKIPIIIYYGDNIPETLSPNAAADGWRARLIMARLWRDVVNKHGGDVTVVHLPEIGIKGNTHFPFSDLNNIEIADLMSKWLKDKFPQYMFAQNNSTDRMALQPKDQSIIAISALTAKGDLVNLKPAINKGLESGLTINEIKEAIVHLYAYCGFPRSIRGLQTFMEVVDERKEKGIIDETGPDISPINNEASKYDRGKQILAELTKTPQDGKPAGYAAFAPVIEVFLKEHLFADIFERDILTYAQRELVTVSVISAIGGAEPMLRSHLNICLNVGLSPQQLKEFVDIIQCTLGDKEGHDARAVLNEVLKAKNLNTSAQEAACTRLDQTLLFPKGEKIKNSNFTGTAYLQMLVEADSQNNNSIGNVTFEPGARTKWHIHPAGQILLVTDGVGYVQEKGKPKRVVRKGDVVVFPPNVSHWHGASADSAFVQIAITGREKGETIWQEIVTDEEYRQ</sequence>
<evidence type="ECO:0000313" key="5">
    <source>
        <dbReference type="Proteomes" id="UP000190852"/>
    </source>
</evidence>
<dbReference type="CDD" id="cd02233">
    <property type="entry name" value="cupin_HNL-like"/>
    <property type="match status" value="1"/>
</dbReference>
<dbReference type="Gene3D" id="1.20.1290.10">
    <property type="entry name" value="AhpD-like"/>
    <property type="match status" value="1"/>
</dbReference>
<evidence type="ECO:0000313" key="4">
    <source>
        <dbReference type="EMBL" id="SKB63955.1"/>
    </source>
</evidence>
<dbReference type="PANTHER" id="PTHR43698:SF1">
    <property type="entry name" value="BLL4564 PROTEIN"/>
    <property type="match status" value="1"/>
</dbReference>